<dbReference type="InterPro" id="IPR051553">
    <property type="entry name" value="Ran_GTPase-activating"/>
</dbReference>
<protein>
    <recommendedName>
        <fullName evidence="3">Regulator of chromosome condensation (RCC1) repeat protein</fullName>
    </recommendedName>
</protein>
<dbReference type="Gene3D" id="2.130.10.30">
    <property type="entry name" value="Regulator of chromosome condensation 1/beta-lactamase-inhibitor protein II"/>
    <property type="match status" value="1"/>
</dbReference>
<dbReference type="AlphaFoldDB" id="A0A6F8T6U7"/>
<evidence type="ECO:0000313" key="1">
    <source>
        <dbReference type="EMBL" id="BCA95686.1"/>
    </source>
</evidence>
<dbReference type="PANTHER" id="PTHR45982:SF1">
    <property type="entry name" value="REGULATOR OF CHROMOSOME CONDENSATION"/>
    <property type="match status" value="1"/>
</dbReference>
<proteinExistence type="predicted"/>
<gene>
    <name evidence="1" type="ORF">TUM19329_20470</name>
</gene>
<reference evidence="1" key="1">
    <citation type="journal article" date="2020" name="Microbiol. Resour. Announc.">
        <title>Complete Genome Sequence of Novel Psychrotolerant Legionella Strain TUM19329, Isolated from Antarctic Lake Sediment.</title>
        <authorList>
            <person name="Shimada S."/>
            <person name="Nakai R."/>
            <person name="Aoki K."/>
            <person name="Shimoeda N."/>
            <person name="Ohno G."/>
            <person name="Miyazaki Y."/>
            <person name="Kudoh S."/>
            <person name="Imura S."/>
            <person name="Watanabe K."/>
            <person name="Ishii Y."/>
            <person name="Tateda K."/>
        </authorList>
    </citation>
    <scope>NUCLEOTIDE SEQUENCE [LARGE SCALE GENOMIC DNA]</scope>
    <source>
        <strain evidence="1">TUM19329</strain>
    </source>
</reference>
<dbReference type="InterPro" id="IPR000408">
    <property type="entry name" value="Reg_chr_condens"/>
</dbReference>
<evidence type="ECO:0000313" key="2">
    <source>
        <dbReference type="Proteomes" id="UP000502894"/>
    </source>
</evidence>
<dbReference type="Proteomes" id="UP000502894">
    <property type="component" value="Chromosome"/>
</dbReference>
<dbReference type="PROSITE" id="PS50012">
    <property type="entry name" value="RCC1_3"/>
    <property type="match status" value="2"/>
</dbReference>
<name>A0A6F8T6U7_9GAMM</name>
<keyword evidence="2" id="KW-1185">Reference proteome</keyword>
<accession>A0A6F8T6U7</accession>
<dbReference type="PRINTS" id="PR00633">
    <property type="entry name" value="RCCNDNSATION"/>
</dbReference>
<organism evidence="1 2">
    <name type="scientific">Legionella antarctica</name>
    <dbReference type="NCBI Taxonomy" id="2708020"/>
    <lineage>
        <taxon>Bacteria</taxon>
        <taxon>Pseudomonadati</taxon>
        <taxon>Pseudomonadota</taxon>
        <taxon>Gammaproteobacteria</taxon>
        <taxon>Legionellales</taxon>
        <taxon>Legionellaceae</taxon>
        <taxon>Legionella</taxon>
    </lineage>
</organism>
<sequence>MEHVRRILDSKNEWIKTVYDLDNIMAKRFNGVTMNKIIYKKEALDKGDTTFVLVKNNDFHSLTNIKKQASARWDLHSMALTKDGSVYGLGRNYAGQLGLGDTIDRENPTKIEGLPPIKYFALGHTSTFLIDENNKVYSFGENQYGQLGVGHKDNVLVPQEVTDLNDFNITGIQYRCSAAFFLNTEGKVYYSGSFDHSAMFSPTKPRIFCGLPPITKIHSTNHFTVFLAGAGEVYVQPNNTCDQPYHKPTKLQKLPFKEIIDIGVYNIKTYSGSGLSVQMLLDNCGQVFVGGFLDEPLDLPEVKRMTSSIQFEQSKYRDYVFELCDGAFAIVEIKQKSNLDFEIVDKRVAPDSKLAEQLRKAMDDRAVEDTPLKLEEDAFDSGMHII</sequence>
<evidence type="ECO:0008006" key="3">
    <source>
        <dbReference type="Google" id="ProtNLM"/>
    </source>
</evidence>
<dbReference type="SUPFAM" id="SSF50985">
    <property type="entry name" value="RCC1/BLIP-II"/>
    <property type="match status" value="1"/>
</dbReference>
<dbReference type="Pfam" id="PF00415">
    <property type="entry name" value="RCC1"/>
    <property type="match status" value="2"/>
</dbReference>
<dbReference type="KEGG" id="lant:TUM19329_20470"/>
<dbReference type="EMBL" id="AP022839">
    <property type="protein sequence ID" value="BCA95686.1"/>
    <property type="molecule type" value="Genomic_DNA"/>
</dbReference>
<dbReference type="PANTHER" id="PTHR45982">
    <property type="entry name" value="REGULATOR OF CHROMOSOME CONDENSATION"/>
    <property type="match status" value="1"/>
</dbReference>
<dbReference type="InterPro" id="IPR009091">
    <property type="entry name" value="RCC1/BLIP-II"/>
</dbReference>